<comment type="function">
    <text evidence="10">Involved in inositol deacylation of GPI-anchored proteins which plays important roles in the quality control and ER-associated degradation of GPI-anchored proteins.</text>
</comment>
<keyword evidence="3 10" id="KW-0813">Transport</keyword>
<feature type="transmembrane region" description="Helical" evidence="10">
    <location>
        <begin position="363"/>
        <end position="384"/>
    </location>
</feature>
<protein>
    <recommendedName>
        <fullName evidence="10">GPI inositol-deacylase</fullName>
        <ecNumber evidence="10">3.1.-.-</ecNumber>
    </recommendedName>
</protein>
<dbReference type="GO" id="GO:0015031">
    <property type="term" value="P:protein transport"/>
    <property type="evidence" value="ECO:0007669"/>
    <property type="project" value="UniProtKB-KW"/>
</dbReference>
<evidence type="ECO:0000256" key="9">
    <source>
        <dbReference type="ARBA" id="ARBA00023136"/>
    </source>
</evidence>
<feature type="domain" description="GPI inositol-deacylase PGAP1-like alpha/beta" evidence="11">
    <location>
        <begin position="43"/>
        <end position="287"/>
    </location>
</feature>
<keyword evidence="9 10" id="KW-0472">Membrane</keyword>
<dbReference type="STRING" id="65357.A0A024FUU9"/>
<dbReference type="GO" id="GO:0006505">
    <property type="term" value="P:GPI anchor metabolic process"/>
    <property type="evidence" value="ECO:0007669"/>
    <property type="project" value="TreeGrafter"/>
</dbReference>
<dbReference type="InterPro" id="IPR029058">
    <property type="entry name" value="AB_hydrolase_fold"/>
</dbReference>
<evidence type="ECO:0000259" key="11">
    <source>
        <dbReference type="Pfam" id="PF07819"/>
    </source>
</evidence>
<keyword evidence="8 10" id="KW-1133">Transmembrane helix</keyword>
<dbReference type="InterPro" id="IPR039529">
    <property type="entry name" value="PGAP1/BST1"/>
</dbReference>
<keyword evidence="5 10" id="KW-0378">Hydrolase</keyword>
<dbReference type="Gene3D" id="3.40.50.1820">
    <property type="entry name" value="alpha/beta hydrolase"/>
    <property type="match status" value="1"/>
</dbReference>
<evidence type="ECO:0000256" key="1">
    <source>
        <dbReference type="ARBA" id="ARBA00004477"/>
    </source>
</evidence>
<dbReference type="SUPFAM" id="SSF53474">
    <property type="entry name" value="alpha/beta-Hydrolases"/>
    <property type="match status" value="1"/>
</dbReference>
<dbReference type="PANTHER" id="PTHR15495">
    <property type="entry name" value="NEGATIVE REGULATOR OF VESICLE FORMATION-RELATED"/>
    <property type="match status" value="1"/>
</dbReference>
<evidence type="ECO:0000313" key="13">
    <source>
        <dbReference type="Proteomes" id="UP000053237"/>
    </source>
</evidence>
<evidence type="ECO:0000256" key="6">
    <source>
        <dbReference type="ARBA" id="ARBA00022824"/>
    </source>
</evidence>
<dbReference type="Proteomes" id="UP000053237">
    <property type="component" value="Unassembled WGS sequence"/>
</dbReference>
<evidence type="ECO:0000256" key="8">
    <source>
        <dbReference type="ARBA" id="ARBA00022989"/>
    </source>
</evidence>
<dbReference type="GO" id="GO:0005789">
    <property type="term" value="C:endoplasmic reticulum membrane"/>
    <property type="evidence" value="ECO:0007669"/>
    <property type="project" value="UniProtKB-SubCell"/>
</dbReference>
<gene>
    <name evidence="12" type="ORF">BN9_120500</name>
</gene>
<dbReference type="OrthoDB" id="348976at2759"/>
<evidence type="ECO:0000256" key="10">
    <source>
        <dbReference type="RuleBase" id="RU365011"/>
    </source>
</evidence>
<feature type="transmembrane region" description="Helical" evidence="10">
    <location>
        <begin position="608"/>
        <end position="629"/>
    </location>
</feature>
<dbReference type="GO" id="GO:0050185">
    <property type="term" value="F:phosphatidylinositol deacylase activity"/>
    <property type="evidence" value="ECO:0007669"/>
    <property type="project" value="TreeGrafter"/>
</dbReference>
<dbReference type="PANTHER" id="PTHR15495:SF7">
    <property type="entry name" value="GPI INOSITOL-DEACYLASE"/>
    <property type="match status" value="1"/>
</dbReference>
<evidence type="ECO:0000256" key="7">
    <source>
        <dbReference type="ARBA" id="ARBA00022927"/>
    </source>
</evidence>
<evidence type="ECO:0000256" key="4">
    <source>
        <dbReference type="ARBA" id="ARBA00022692"/>
    </source>
</evidence>
<dbReference type="AlphaFoldDB" id="A0A024FUU9"/>
<feature type="transmembrane region" description="Helical" evidence="10">
    <location>
        <begin position="490"/>
        <end position="510"/>
    </location>
</feature>
<comment type="subcellular location">
    <subcellularLocation>
        <location evidence="1">Endoplasmic reticulum membrane</location>
        <topology evidence="1">Multi-pass membrane protein</topology>
    </subcellularLocation>
</comment>
<evidence type="ECO:0000256" key="3">
    <source>
        <dbReference type="ARBA" id="ARBA00022448"/>
    </source>
</evidence>
<dbReference type="EMBL" id="CAIX01000464">
    <property type="protein sequence ID" value="CCI10923.1"/>
    <property type="molecule type" value="Genomic_DNA"/>
</dbReference>
<dbReference type="InterPro" id="IPR012908">
    <property type="entry name" value="PGAP1-ab_dom-like"/>
</dbReference>
<feature type="transmembrane region" description="Helical" evidence="10">
    <location>
        <begin position="807"/>
        <end position="826"/>
    </location>
</feature>
<reference evidence="12 13" key="1">
    <citation type="submission" date="2012-05" db="EMBL/GenBank/DDBJ databases">
        <title>Recombination and specialization in a pathogen metapopulation.</title>
        <authorList>
            <person name="Gardiner A."/>
            <person name="Kemen E."/>
            <person name="Schultz-Larsen T."/>
            <person name="MacLean D."/>
            <person name="Van Oosterhout C."/>
            <person name="Jones J.D.G."/>
        </authorList>
    </citation>
    <scope>NUCLEOTIDE SEQUENCE [LARGE SCALE GENOMIC DNA]</scope>
    <source>
        <strain evidence="12 13">Ac Nc2</strain>
    </source>
</reference>
<evidence type="ECO:0000256" key="2">
    <source>
        <dbReference type="ARBA" id="ARBA00006931"/>
    </source>
</evidence>
<feature type="transmembrane region" description="Helical" evidence="10">
    <location>
        <begin position="542"/>
        <end position="561"/>
    </location>
</feature>
<comment type="similarity">
    <text evidence="2 10">Belongs to the GPI inositol-deacylase family.</text>
</comment>
<keyword evidence="13" id="KW-1185">Reference proteome</keyword>
<evidence type="ECO:0000256" key="5">
    <source>
        <dbReference type="ARBA" id="ARBA00022801"/>
    </source>
</evidence>
<evidence type="ECO:0000313" key="12">
    <source>
        <dbReference type="EMBL" id="CCI10923.1"/>
    </source>
</evidence>
<feature type="transmembrane region" description="Helical" evidence="10">
    <location>
        <begin position="451"/>
        <end position="470"/>
    </location>
</feature>
<feature type="transmembrane region" description="Helical" evidence="10">
    <location>
        <begin position="567"/>
        <end position="587"/>
    </location>
</feature>
<dbReference type="EC" id="3.1.-.-" evidence="10"/>
<keyword evidence="4 10" id="KW-0812">Transmembrane</keyword>
<dbReference type="Pfam" id="PF07819">
    <property type="entry name" value="PGAP1"/>
    <property type="match status" value="1"/>
</dbReference>
<sequence length="870" mass="98840">MTLSSPVYTLTSGDSTEGLGWGPKFHPRYRLYALHTRQLRQNLTGYPVIFVPGQRGSYKQARSIGRHFDNLNATTFDLFAIDFNEEWSALSGELISMESYFINECIQAILSQYRIQEKDRKVHYALPQSVIVIAHSMGAIAAQYAKNMKNYKRNSIQHVFFLGAPFQNRPNPFDPSMYEIYKDIRSYFDSNENITTYVSISGGYKDIMVPSASSIFPRVEQDLLTGSVFEASSEALESHMSEEKREASGWSNGFGMSLLTTAIPNVNTTTDHYGLLWCFQLLQIIVKSINGVLIKDLNTSTVRLINDGKERLIISKSILLGNNATFESISHIAKRMEYGYTDANDHGAYSLVLPNWIWRLFRLYFAELWTLTSSLIFCIFALQLQTWQRDDHRDLPTSVCQNPQLRAGSFPPLACCLHPFQLFSFPLPTVRLSFLLSDAGFWRQCRRQANICRVVIPALVFTLCLVAWSASVSVSSFFNAIPDFFFHEQLLTRFLIISASCVHVVGMLYVSAITIDITCRNVLAPIYSFWIVHLLKLRLPRALSILGIYSGVSLCVIFTSGEFNVNQVLAATVLITVLFVIISLGSLASGVQLTTPVTEDHFNYRQSLSLILALSCLSWAGNLVYAWYILMKPAIVWNNTFAWNSLQMLAMLWIILYLILFAHDNMLPRSPSAVFQENGDRDMAMTSNDPNRRFMRHSSKISKHDKAISVEECPHCVFEDGGDGAIYVECEVSKYANSKTTSDIWLGPTFKVVACDCFHRYRNEPSLHCDFCRRVCRLCGGGSGNRDEALRFERYLSENRMQSTIQWMIPYCLRFGAFMQIIFIPQAMSAHWLYYSSLYVSILILACHKLPLLGVKSEAWLWSATKPKQN</sequence>
<keyword evidence="7 10" id="KW-0653">Protein transport</keyword>
<dbReference type="InParanoid" id="A0A024FUU9"/>
<comment type="caution">
    <text evidence="12">The sequence shown here is derived from an EMBL/GenBank/DDBJ whole genome shotgun (WGS) entry which is preliminary data.</text>
</comment>
<proteinExistence type="inferred from homology"/>
<accession>A0A024FUU9</accession>
<keyword evidence="6 10" id="KW-0256">Endoplasmic reticulum</keyword>
<name>A0A024FUU9_9STRA</name>
<feature type="transmembrane region" description="Helical" evidence="10">
    <location>
        <begin position="641"/>
        <end position="662"/>
    </location>
</feature>
<dbReference type="GO" id="GO:0006888">
    <property type="term" value="P:endoplasmic reticulum to Golgi vesicle-mediated transport"/>
    <property type="evidence" value="ECO:0007669"/>
    <property type="project" value="TreeGrafter"/>
</dbReference>
<organism evidence="12 13">
    <name type="scientific">Albugo candida</name>
    <dbReference type="NCBI Taxonomy" id="65357"/>
    <lineage>
        <taxon>Eukaryota</taxon>
        <taxon>Sar</taxon>
        <taxon>Stramenopiles</taxon>
        <taxon>Oomycota</taxon>
        <taxon>Peronosporomycetes</taxon>
        <taxon>Albuginales</taxon>
        <taxon>Albuginaceae</taxon>
        <taxon>Albugo</taxon>
    </lineage>
</organism>